<accession>A0AAW1RRB6</accession>
<evidence type="ECO:0000256" key="8">
    <source>
        <dbReference type="RuleBase" id="RU000461"/>
    </source>
</evidence>
<dbReference type="GO" id="GO:0016125">
    <property type="term" value="P:sterol metabolic process"/>
    <property type="evidence" value="ECO:0007669"/>
    <property type="project" value="TreeGrafter"/>
</dbReference>
<name>A0AAW1RRB6_9CHLO</name>
<evidence type="ECO:0000313" key="10">
    <source>
        <dbReference type="EMBL" id="KAK9836333.1"/>
    </source>
</evidence>
<dbReference type="PROSITE" id="PS00086">
    <property type="entry name" value="CYTOCHROME_P450"/>
    <property type="match status" value="1"/>
</dbReference>
<evidence type="ECO:0008006" key="12">
    <source>
        <dbReference type="Google" id="ProtNLM"/>
    </source>
</evidence>
<evidence type="ECO:0000256" key="9">
    <source>
        <dbReference type="SAM" id="MobiDB-lite"/>
    </source>
</evidence>
<gene>
    <name evidence="10" type="ORF">WJX81_006397</name>
</gene>
<comment type="caution">
    <text evidence="10">The sequence shown here is derived from an EMBL/GenBank/DDBJ whole genome shotgun (WGS) entry which is preliminary data.</text>
</comment>
<dbReference type="EMBL" id="JALJOU010000025">
    <property type="protein sequence ID" value="KAK9836333.1"/>
    <property type="molecule type" value="Genomic_DNA"/>
</dbReference>
<dbReference type="Pfam" id="PF00067">
    <property type="entry name" value="p450"/>
    <property type="match status" value="2"/>
</dbReference>
<dbReference type="GO" id="GO:0016705">
    <property type="term" value="F:oxidoreductase activity, acting on paired donors, with incorporation or reduction of molecular oxygen"/>
    <property type="evidence" value="ECO:0007669"/>
    <property type="project" value="InterPro"/>
</dbReference>
<feature type="region of interest" description="Disordered" evidence="9">
    <location>
        <begin position="47"/>
        <end position="78"/>
    </location>
</feature>
<evidence type="ECO:0000256" key="6">
    <source>
        <dbReference type="ARBA" id="ARBA00023004"/>
    </source>
</evidence>
<dbReference type="Gene3D" id="1.10.630.10">
    <property type="entry name" value="Cytochrome P450"/>
    <property type="match status" value="1"/>
</dbReference>
<keyword evidence="3 8" id="KW-0349">Heme</keyword>
<dbReference type="PANTHER" id="PTHR24286">
    <property type="entry name" value="CYTOCHROME P450 26"/>
    <property type="match status" value="1"/>
</dbReference>
<evidence type="ECO:0000256" key="3">
    <source>
        <dbReference type="ARBA" id="ARBA00022617"/>
    </source>
</evidence>
<proteinExistence type="inferred from homology"/>
<dbReference type="AlphaFoldDB" id="A0AAW1RRB6"/>
<evidence type="ECO:0000313" key="11">
    <source>
        <dbReference type="Proteomes" id="UP001445335"/>
    </source>
</evidence>
<keyword evidence="4 8" id="KW-0479">Metal-binding</keyword>
<evidence type="ECO:0000256" key="7">
    <source>
        <dbReference type="ARBA" id="ARBA00023033"/>
    </source>
</evidence>
<evidence type="ECO:0000256" key="5">
    <source>
        <dbReference type="ARBA" id="ARBA00023002"/>
    </source>
</evidence>
<comment type="similarity">
    <text evidence="2 8">Belongs to the cytochrome P450 family.</text>
</comment>
<keyword evidence="5 8" id="KW-0560">Oxidoreductase</keyword>
<sequence>MLPSSGFCASIAHAHFTVPLPVSLPHAGPAREPEWPRPRTAVLAHAQAPRQRLRHAGAASVDAAAPAAPTPFSELPEPTGKWSLLPWAETAEFNRDHLAWAHKRVQKHGPVFMSNLYGTKTVVVADFEGWEKVLGGDHKISEWATAPSLEALMGPSQIAPAKDKTAHKKQRRQQGAAFTPEAMDSYLPRVEATCREYLERWASRDCVDVAEETGKLAFDFSEGLVVGLGLPDGTERELLRTKWADFSSNIASYVLDLPGTPFNKARRAKQFILERISGRVAAKRDAMLAAGSAARRSTLLEHYMGARLADGDDLDTHFLSMTVLMLMLAGSDTSKLSHKVLLGVLPELPIRIIDRMREEQREVVARHGLALTRAAVSEMRWADAMAREVLRLRGPAEGLFRIAKEDFELHGRRIAKGTSIYVSSLYAKASDPRVSAGDHVHAPTPAHMDMRDLATAFKPERWLGGELDKAALATFGMGAHFCLGYPLYMQEAVVLLALIARGYDVEAASGPTDWGPSAMSAGGSPRAPVLQRYRARQYV</sequence>
<keyword evidence="11" id="KW-1185">Reference proteome</keyword>
<feature type="compositionally biased region" description="Low complexity" evidence="9">
    <location>
        <begin position="56"/>
        <end position="71"/>
    </location>
</feature>
<dbReference type="GO" id="GO:0004497">
    <property type="term" value="F:monooxygenase activity"/>
    <property type="evidence" value="ECO:0007669"/>
    <property type="project" value="UniProtKB-KW"/>
</dbReference>
<dbReference type="Proteomes" id="UP001445335">
    <property type="component" value="Unassembled WGS sequence"/>
</dbReference>
<dbReference type="InterPro" id="IPR017972">
    <property type="entry name" value="Cyt_P450_CS"/>
</dbReference>
<evidence type="ECO:0000256" key="4">
    <source>
        <dbReference type="ARBA" id="ARBA00022723"/>
    </source>
</evidence>
<comment type="cofactor">
    <cofactor evidence="1">
        <name>heme</name>
        <dbReference type="ChEBI" id="CHEBI:30413"/>
    </cofactor>
</comment>
<dbReference type="GO" id="GO:0020037">
    <property type="term" value="F:heme binding"/>
    <property type="evidence" value="ECO:0007669"/>
    <property type="project" value="InterPro"/>
</dbReference>
<dbReference type="SUPFAM" id="SSF48264">
    <property type="entry name" value="Cytochrome P450"/>
    <property type="match status" value="1"/>
</dbReference>
<dbReference type="InterPro" id="IPR036396">
    <property type="entry name" value="Cyt_P450_sf"/>
</dbReference>
<reference evidence="10 11" key="1">
    <citation type="journal article" date="2024" name="Nat. Commun.">
        <title>Phylogenomics reveals the evolutionary origins of lichenization in chlorophyte algae.</title>
        <authorList>
            <person name="Puginier C."/>
            <person name="Libourel C."/>
            <person name="Otte J."/>
            <person name="Skaloud P."/>
            <person name="Haon M."/>
            <person name="Grisel S."/>
            <person name="Petersen M."/>
            <person name="Berrin J.G."/>
            <person name="Delaux P.M."/>
            <person name="Dal Grande F."/>
            <person name="Keller J."/>
        </authorList>
    </citation>
    <scope>NUCLEOTIDE SEQUENCE [LARGE SCALE GENOMIC DNA]</scope>
    <source>
        <strain evidence="10 11">SAG 245.80</strain>
    </source>
</reference>
<keyword evidence="7 8" id="KW-0503">Monooxygenase</keyword>
<protein>
    <recommendedName>
        <fullName evidence="12">Cytochrome P450</fullName>
    </recommendedName>
</protein>
<dbReference type="PANTHER" id="PTHR24286:SF24">
    <property type="entry name" value="LANOSTEROL 14-ALPHA DEMETHYLASE"/>
    <property type="match status" value="1"/>
</dbReference>
<dbReference type="InterPro" id="IPR001128">
    <property type="entry name" value="Cyt_P450"/>
</dbReference>
<organism evidence="10 11">
    <name type="scientific">Elliptochloris bilobata</name>
    <dbReference type="NCBI Taxonomy" id="381761"/>
    <lineage>
        <taxon>Eukaryota</taxon>
        <taxon>Viridiplantae</taxon>
        <taxon>Chlorophyta</taxon>
        <taxon>core chlorophytes</taxon>
        <taxon>Trebouxiophyceae</taxon>
        <taxon>Trebouxiophyceae incertae sedis</taxon>
        <taxon>Elliptochloris clade</taxon>
        <taxon>Elliptochloris</taxon>
    </lineage>
</organism>
<evidence type="ECO:0000256" key="2">
    <source>
        <dbReference type="ARBA" id="ARBA00010617"/>
    </source>
</evidence>
<dbReference type="GO" id="GO:0005506">
    <property type="term" value="F:iron ion binding"/>
    <property type="evidence" value="ECO:0007669"/>
    <property type="project" value="InterPro"/>
</dbReference>
<evidence type="ECO:0000256" key="1">
    <source>
        <dbReference type="ARBA" id="ARBA00001971"/>
    </source>
</evidence>
<keyword evidence="6 8" id="KW-0408">Iron</keyword>